<evidence type="ECO:0000313" key="2">
    <source>
        <dbReference type="EMBL" id="KAK8037820.1"/>
    </source>
</evidence>
<dbReference type="PANTHER" id="PTHR35910">
    <property type="entry name" value="2EXR DOMAIN-CONTAINING PROTEIN"/>
    <property type="match status" value="1"/>
</dbReference>
<dbReference type="Proteomes" id="UP001396898">
    <property type="component" value="Unassembled WGS sequence"/>
</dbReference>
<organism evidence="2 3">
    <name type="scientific">Apiospora marii</name>
    <dbReference type="NCBI Taxonomy" id="335849"/>
    <lineage>
        <taxon>Eukaryota</taxon>
        <taxon>Fungi</taxon>
        <taxon>Dikarya</taxon>
        <taxon>Ascomycota</taxon>
        <taxon>Pezizomycotina</taxon>
        <taxon>Sordariomycetes</taxon>
        <taxon>Xylariomycetidae</taxon>
        <taxon>Amphisphaeriales</taxon>
        <taxon>Apiosporaceae</taxon>
        <taxon>Apiospora</taxon>
    </lineage>
</organism>
<reference evidence="2 3" key="1">
    <citation type="submission" date="2023-01" db="EMBL/GenBank/DDBJ databases">
        <title>Analysis of 21 Apiospora genomes using comparative genomics revels a genus with tremendous synthesis potential of carbohydrate active enzymes and secondary metabolites.</title>
        <authorList>
            <person name="Sorensen T."/>
        </authorList>
    </citation>
    <scope>NUCLEOTIDE SEQUENCE [LARGE SCALE GENOMIC DNA]</scope>
    <source>
        <strain evidence="2 3">CBS 20057</strain>
    </source>
</reference>
<name>A0ABR1SVV8_9PEZI</name>
<feature type="domain" description="2EXR" evidence="1">
    <location>
        <begin position="14"/>
        <end position="86"/>
    </location>
</feature>
<accession>A0ABR1SVV8</accession>
<comment type="caution">
    <text evidence="2">The sequence shown here is derived from an EMBL/GenBank/DDBJ whole genome shotgun (WGS) entry which is preliminary data.</text>
</comment>
<dbReference type="InterPro" id="IPR045518">
    <property type="entry name" value="2EXR"/>
</dbReference>
<dbReference type="EMBL" id="JAQQWI010000002">
    <property type="protein sequence ID" value="KAK8037820.1"/>
    <property type="molecule type" value="Genomic_DNA"/>
</dbReference>
<keyword evidence="3" id="KW-1185">Reference proteome</keyword>
<evidence type="ECO:0000259" key="1">
    <source>
        <dbReference type="Pfam" id="PF20150"/>
    </source>
</evidence>
<dbReference type="PANTHER" id="PTHR35910:SF6">
    <property type="entry name" value="2EXR DOMAIN-CONTAINING PROTEIN"/>
    <property type="match status" value="1"/>
</dbReference>
<sequence length="353" mass="40767">MSSSTDPADEPCNFNKLPPELRIQIWELAASNDRNVLMISDRKEAIVTIPPPAMAWTCHESRAIAFQYGHVYRVGDKWTWFSPVFDRVALDAAWTFRRKSVYEIGRKLKLLTGSLANDVRHVLASSDNDVKGYSIDDTWATCRRVTLYPSIEVFPNLQSVGIMREAVLASDSTWNYYSLEQLLQNVRFQAFTLIREIESESRILASIPKDTFARSYPGDWMGQSVNRTVPQSWEMGHSRYVWDREKQHLRAIWKLWFYQRFAMTPTTLPRVLGGIKWGSDKFPWMNQVKDQAPFVYPAVLLAHGNKIMEVVDHPDFKEEELRQLQHHAMQAWFLDTFGDQALADADAEEEAAT</sequence>
<protein>
    <recommendedName>
        <fullName evidence="1">2EXR domain-containing protein</fullName>
    </recommendedName>
</protein>
<proteinExistence type="predicted"/>
<gene>
    <name evidence="2" type="ORF">PG991_001166</name>
</gene>
<dbReference type="Pfam" id="PF20150">
    <property type="entry name" value="2EXR"/>
    <property type="match status" value="1"/>
</dbReference>
<evidence type="ECO:0000313" key="3">
    <source>
        <dbReference type="Proteomes" id="UP001396898"/>
    </source>
</evidence>